<accession>A0A8K0D4D3</accession>
<dbReference type="EMBL" id="VTPC01003952">
    <property type="protein sequence ID" value="KAF2897724.1"/>
    <property type="molecule type" value="Genomic_DNA"/>
</dbReference>
<keyword evidence="7" id="KW-1185">Reference proteome</keyword>
<sequence length="842" mass="96435">MPKKESVPQNEINDLVTAGPSTGASSSSTSSTSIDTALTAAENYFLKKDVENLFIQLQKLETTFSFKHIENKDELVVLYTGLSNKHIFNALFGLLNKFEINYYLNWRVERIEPQDQLFMTYVATVTNIFVTWLHLLHEVIFEGLMSEVPGRAKSFACAPECLDQFPNTRMIINCTETYSELPNDMDKQGETYSHYKYRSTFKELVGIAPNGVITFVSKLYPGSTSDKKTVEHCGILKIFKEGDLVIADKGFLISDLLPPGVTLNIQPFLLEPQFTPEQVAMTRNIARARIHMSQYEKQRPLSDKELLEIVANWDYSDDDFDASDNDKEEDEYTEEFDVNNMPIVFEDDGTVINQTLENEVLIEDVTEDVVEEVIKEQQPQINALERKQEEQIRNIVWKKKNLVLNEDVLKFKGNSDLPSSITDLSTPFQFFRYFFDDTLFKKSEEESNLYNVQKNPSRPSAITTVDIRQCLGILIYMSIIHLPNMRSYWSQKIGVSVIKDTMSQKRFDAIRASLHFNDNTTVKAINDPDSDRLHKIRPVVDYLNTKFATLPFEQFLCVDEQLRATKARHYLKQYLPMKPHKWGFKLFILSGVSGLAYKFEIYTGTENRCRLPNEPDLGTSANIVVRLSKGVPHNQFYRLYFDNYYSSIPLVSYLSSIGIYSLGTILRNRISNCKLPTEQQMKKESRGISHEYVATVNGSNISTVVWKDNKIVTLVSSFTGQLPVQEVVRYDRKQNKKVTVACPNLVKEYNRHMGGVDCFDSLIGRVHREQNEPLISLAAFRIEIAECLCKVDTRTSTAKRGRSSTNDLEKQIQEKKKRGPTAYIPPKDIRTDATAHCCVIEL</sequence>
<dbReference type="OrthoDB" id="6783909at2759"/>
<feature type="compositionally biased region" description="Low complexity" evidence="3">
    <location>
        <begin position="17"/>
        <end position="31"/>
    </location>
</feature>
<gene>
    <name evidence="6" type="ORF">ILUMI_08452</name>
</gene>
<keyword evidence="2" id="KW-0479">Metal-binding</keyword>
<evidence type="ECO:0000256" key="1">
    <source>
        <dbReference type="ARBA" id="ARBA00001968"/>
    </source>
</evidence>
<evidence type="ECO:0000313" key="7">
    <source>
        <dbReference type="Proteomes" id="UP000801492"/>
    </source>
</evidence>
<evidence type="ECO:0000259" key="5">
    <source>
        <dbReference type="Pfam" id="PF13843"/>
    </source>
</evidence>
<reference evidence="6" key="1">
    <citation type="submission" date="2019-08" db="EMBL/GenBank/DDBJ databases">
        <title>The genome of the North American firefly Photinus pyralis.</title>
        <authorList>
            <consortium name="Photinus pyralis genome working group"/>
            <person name="Fallon T.R."/>
            <person name="Sander Lower S.E."/>
            <person name="Weng J.-K."/>
        </authorList>
    </citation>
    <scope>NUCLEOTIDE SEQUENCE</scope>
    <source>
        <strain evidence="6">TRF0915ILg1</strain>
        <tissue evidence="6">Whole body</tissue>
    </source>
</reference>
<dbReference type="InterPro" id="IPR027806">
    <property type="entry name" value="HARBI1_dom"/>
</dbReference>
<dbReference type="InterPro" id="IPR029526">
    <property type="entry name" value="PGBD"/>
</dbReference>
<organism evidence="6 7">
    <name type="scientific">Ignelater luminosus</name>
    <name type="common">Cucubano</name>
    <name type="synonym">Pyrophorus luminosus</name>
    <dbReference type="NCBI Taxonomy" id="2038154"/>
    <lineage>
        <taxon>Eukaryota</taxon>
        <taxon>Metazoa</taxon>
        <taxon>Ecdysozoa</taxon>
        <taxon>Arthropoda</taxon>
        <taxon>Hexapoda</taxon>
        <taxon>Insecta</taxon>
        <taxon>Pterygota</taxon>
        <taxon>Neoptera</taxon>
        <taxon>Endopterygota</taxon>
        <taxon>Coleoptera</taxon>
        <taxon>Polyphaga</taxon>
        <taxon>Elateriformia</taxon>
        <taxon>Elateroidea</taxon>
        <taxon>Elateridae</taxon>
        <taxon>Agrypninae</taxon>
        <taxon>Pyrophorini</taxon>
        <taxon>Ignelater</taxon>
    </lineage>
</organism>
<dbReference type="Pfam" id="PF13359">
    <property type="entry name" value="DDE_Tnp_4"/>
    <property type="match status" value="1"/>
</dbReference>
<dbReference type="PANTHER" id="PTHR47272">
    <property type="entry name" value="DDE_TNP_1_7 DOMAIN-CONTAINING PROTEIN"/>
    <property type="match status" value="1"/>
</dbReference>
<evidence type="ECO:0008006" key="8">
    <source>
        <dbReference type="Google" id="ProtNLM"/>
    </source>
</evidence>
<evidence type="ECO:0000256" key="2">
    <source>
        <dbReference type="ARBA" id="ARBA00022723"/>
    </source>
</evidence>
<dbReference type="GO" id="GO:0046872">
    <property type="term" value="F:metal ion binding"/>
    <property type="evidence" value="ECO:0007669"/>
    <property type="project" value="UniProtKB-KW"/>
</dbReference>
<evidence type="ECO:0000259" key="4">
    <source>
        <dbReference type="Pfam" id="PF13359"/>
    </source>
</evidence>
<protein>
    <recommendedName>
        <fullName evidence="8">Transposase</fullName>
    </recommendedName>
</protein>
<name>A0A8K0D4D3_IGNLU</name>
<evidence type="ECO:0000256" key="3">
    <source>
        <dbReference type="SAM" id="MobiDB-lite"/>
    </source>
</evidence>
<feature type="region of interest" description="Disordered" evidence="3">
    <location>
        <begin position="798"/>
        <end position="824"/>
    </location>
</feature>
<comment type="caution">
    <text evidence="6">The sequence shown here is derived from an EMBL/GenBank/DDBJ whole genome shotgun (WGS) entry which is preliminary data.</text>
</comment>
<evidence type="ECO:0000313" key="6">
    <source>
        <dbReference type="EMBL" id="KAF2897724.1"/>
    </source>
</evidence>
<proteinExistence type="predicted"/>
<dbReference type="Pfam" id="PF13843">
    <property type="entry name" value="DDE_Tnp_1_7"/>
    <property type="match status" value="1"/>
</dbReference>
<feature type="domain" description="DDE Tnp4" evidence="4">
    <location>
        <begin position="172"/>
        <end position="293"/>
    </location>
</feature>
<dbReference type="AlphaFoldDB" id="A0A8K0D4D3"/>
<feature type="region of interest" description="Disordered" evidence="3">
    <location>
        <begin position="1"/>
        <end position="31"/>
    </location>
</feature>
<dbReference type="Proteomes" id="UP000801492">
    <property type="component" value="Unassembled WGS sequence"/>
</dbReference>
<feature type="domain" description="PiggyBac transposable element-derived protein" evidence="5">
    <location>
        <begin position="426"/>
        <end position="766"/>
    </location>
</feature>
<comment type="cofactor">
    <cofactor evidence="1">
        <name>a divalent metal cation</name>
        <dbReference type="ChEBI" id="CHEBI:60240"/>
    </cofactor>
</comment>